<dbReference type="PANTHER" id="PTHR16089:SF28">
    <property type="entry name" value="REST COREPRESSOR"/>
    <property type="match status" value="1"/>
</dbReference>
<dbReference type="GO" id="GO:0000118">
    <property type="term" value="C:histone deacetylase complex"/>
    <property type="evidence" value="ECO:0007669"/>
    <property type="project" value="TreeGrafter"/>
</dbReference>
<dbReference type="GO" id="GO:0005667">
    <property type="term" value="C:transcription regulator complex"/>
    <property type="evidence" value="ECO:0007669"/>
    <property type="project" value="TreeGrafter"/>
</dbReference>
<keyword evidence="5" id="KW-0862">Zinc</keyword>
<evidence type="ECO:0000259" key="8">
    <source>
        <dbReference type="PROSITE" id="PS51156"/>
    </source>
</evidence>
<gene>
    <name evidence="10" type="primary">Cni-rcor-1</name>
    <name evidence="10" type="synonym">Cnig_chr_I.g97</name>
    <name evidence="10" type="ORF">B9Z55_000097</name>
</gene>
<dbReference type="InterPro" id="IPR009057">
    <property type="entry name" value="Homeodomain-like_sf"/>
</dbReference>
<dbReference type="AlphaFoldDB" id="A0A2G5VW26"/>
<feature type="domain" description="GATA-type" evidence="7">
    <location>
        <begin position="336"/>
        <end position="383"/>
    </location>
</feature>
<comment type="caution">
    <text evidence="10">The sequence shown here is derived from an EMBL/GenBank/DDBJ whole genome shotgun (WGS) entry which is preliminary data.</text>
</comment>
<evidence type="ECO:0000256" key="2">
    <source>
        <dbReference type="ARBA" id="ARBA00023015"/>
    </source>
</evidence>
<dbReference type="InterPro" id="IPR051066">
    <property type="entry name" value="Trans_reg/Corepressor"/>
</dbReference>
<keyword evidence="4" id="KW-0539">Nucleus</keyword>
<evidence type="ECO:0000256" key="5">
    <source>
        <dbReference type="PROSITE-ProRule" id="PRU00094"/>
    </source>
</evidence>
<feature type="compositionally biased region" description="Polar residues" evidence="6">
    <location>
        <begin position="81"/>
        <end position="90"/>
    </location>
</feature>
<evidence type="ECO:0000313" key="11">
    <source>
        <dbReference type="Proteomes" id="UP000230233"/>
    </source>
</evidence>
<evidence type="ECO:0000256" key="3">
    <source>
        <dbReference type="ARBA" id="ARBA00023163"/>
    </source>
</evidence>
<evidence type="ECO:0000256" key="4">
    <source>
        <dbReference type="ARBA" id="ARBA00023242"/>
    </source>
</evidence>
<evidence type="ECO:0000259" key="9">
    <source>
        <dbReference type="PROSITE" id="PS51293"/>
    </source>
</evidence>
<evidence type="ECO:0000259" key="7">
    <source>
        <dbReference type="PROSITE" id="PS50114"/>
    </source>
</evidence>
<dbReference type="GO" id="GO:0006357">
    <property type="term" value="P:regulation of transcription by RNA polymerase II"/>
    <property type="evidence" value="ECO:0007669"/>
    <property type="project" value="TreeGrafter"/>
</dbReference>
<comment type="subcellular location">
    <subcellularLocation>
        <location evidence="1">Nucleus</location>
    </subcellularLocation>
</comment>
<dbReference type="PROSITE" id="PS51293">
    <property type="entry name" value="SANT"/>
    <property type="match status" value="1"/>
</dbReference>
<evidence type="ECO:0000256" key="6">
    <source>
        <dbReference type="SAM" id="MobiDB-lite"/>
    </source>
</evidence>
<proteinExistence type="predicted"/>
<feature type="compositionally biased region" description="Low complexity" evidence="6">
    <location>
        <begin position="1"/>
        <end position="19"/>
    </location>
</feature>
<dbReference type="Gene3D" id="1.10.10.60">
    <property type="entry name" value="Homeodomain-like"/>
    <property type="match status" value="1"/>
</dbReference>
<dbReference type="PROSITE" id="PS50114">
    <property type="entry name" value="GATA_ZN_FINGER_2"/>
    <property type="match status" value="1"/>
</dbReference>
<keyword evidence="5" id="KW-0863">Zinc-finger</keyword>
<dbReference type="PROSITE" id="PS51156">
    <property type="entry name" value="ELM2"/>
    <property type="match status" value="1"/>
</dbReference>
<dbReference type="InterPro" id="IPR001005">
    <property type="entry name" value="SANT/Myb"/>
</dbReference>
<dbReference type="STRING" id="1611254.A0A2G5VW26"/>
<dbReference type="SMART" id="SM00717">
    <property type="entry name" value="SANT"/>
    <property type="match status" value="2"/>
</dbReference>
<feature type="domain" description="ELM2" evidence="8">
    <location>
        <begin position="167"/>
        <end position="250"/>
    </location>
</feature>
<accession>A0A2G5VW26</accession>
<dbReference type="GO" id="GO:0008270">
    <property type="term" value="F:zinc ion binding"/>
    <property type="evidence" value="ECO:0007669"/>
    <property type="project" value="UniProtKB-KW"/>
</dbReference>
<dbReference type="EMBL" id="PDUG01000001">
    <property type="protein sequence ID" value="PIC55871.1"/>
    <property type="molecule type" value="Genomic_DNA"/>
</dbReference>
<dbReference type="SUPFAM" id="SSF46689">
    <property type="entry name" value="Homeodomain-like"/>
    <property type="match status" value="2"/>
</dbReference>
<dbReference type="FunFam" id="1.10.10.60:FF:000754">
    <property type="entry name" value="RCOR (REST CO-Repressor) homolog"/>
    <property type="match status" value="1"/>
</dbReference>
<dbReference type="InterPro" id="IPR017884">
    <property type="entry name" value="SANT_dom"/>
</dbReference>
<evidence type="ECO:0000256" key="1">
    <source>
        <dbReference type="ARBA" id="ARBA00004123"/>
    </source>
</evidence>
<keyword evidence="3" id="KW-0804">Transcription</keyword>
<reference evidence="11" key="1">
    <citation type="submission" date="2017-10" db="EMBL/GenBank/DDBJ databases">
        <title>Rapid genome shrinkage in a self-fertile nematode reveals novel sperm competition proteins.</title>
        <authorList>
            <person name="Yin D."/>
            <person name="Schwarz E.M."/>
            <person name="Thomas C.G."/>
            <person name="Felde R.L."/>
            <person name="Korf I.F."/>
            <person name="Cutter A.D."/>
            <person name="Schartner C.M."/>
            <person name="Ralston E.J."/>
            <person name="Meyer B.J."/>
            <person name="Haag E.S."/>
        </authorList>
    </citation>
    <scope>NUCLEOTIDE SEQUENCE [LARGE SCALE GENOMIC DNA]</scope>
    <source>
        <strain evidence="11">JU1422</strain>
    </source>
</reference>
<protein>
    <recommendedName>
        <fullName evidence="12">SANT domain-containing protein</fullName>
    </recommendedName>
</protein>
<keyword evidence="5" id="KW-0479">Metal-binding</keyword>
<dbReference type="Proteomes" id="UP000230233">
    <property type="component" value="Chromosome I"/>
</dbReference>
<feature type="compositionally biased region" description="Acidic residues" evidence="6">
    <location>
        <begin position="112"/>
        <end position="139"/>
    </location>
</feature>
<feature type="compositionally biased region" description="Acidic residues" evidence="6">
    <location>
        <begin position="52"/>
        <end position="72"/>
    </location>
</feature>
<evidence type="ECO:0000313" key="10">
    <source>
        <dbReference type="EMBL" id="PIC55871.1"/>
    </source>
</evidence>
<keyword evidence="2" id="KW-0805">Transcription regulation</keyword>
<keyword evidence="11" id="KW-1185">Reference proteome</keyword>
<dbReference type="Gene3D" id="4.10.1240.50">
    <property type="match status" value="1"/>
</dbReference>
<name>A0A2G5VW26_9PELO</name>
<feature type="region of interest" description="Disordered" evidence="6">
    <location>
        <begin position="1"/>
        <end position="147"/>
    </location>
</feature>
<dbReference type="OrthoDB" id="10064338at2759"/>
<dbReference type="Gene3D" id="1.20.58.1880">
    <property type="match status" value="1"/>
</dbReference>
<sequence>MSNSITSGSSSPNASSTSSNDEDAMKENHAPVHVATGDDGDDRGEFTPERSEEPEDEQEEQAEEQMEMDQQDDLPPRLIRRSQSTESSRQGDADDEEDVGDEEEGNHRIHDEDEDEDDFMMDTNDEVGEGDDEDDDDGERMDRIPGPNLEAVEHIFPFSNPLSTRGNNIRTGAEFQTDLPEIQPDSDRENEQNREIVIWENPIDVDDEQLEDYVSEAVTRYHLSIDRALYILTKEKFDFEKAINQCASRRVFGDDWKPQEKELFTTCLFTFGKQFKKIQKAIPHRNISSIVRYYYDSKYIENYRKHMHVPWVDEEDQYDKLIDEINRMDFHMSGLCENCFERSSVLIFNIIMSRYECHSCMFYFRIMRKSRPQISHKGFMKSTSNQKMIAREYMRDYLADYDRLAEPSDGKAAERLGLQDIMPQVNEDDDECLFVETDILATPSESYKETSPIETDDFEDPIDENTCRMTRDFSQPEVEYRMKNIGKRAAGYIPLISRKKQSKCMEENQVISECSRILRARTDHIYKSIRTKEVDAMRKFMAEMKEKTMKSNLGEDETTPVSTAALAASGASRSGKVRCDANWTEQEVKDVVKYFHWYHQGYAQISDVLMSKTPQQVKDFYLKHQEKIDESVKKYADEIRTAHNLPPH</sequence>
<dbReference type="SMART" id="SM01189">
    <property type="entry name" value="ELM2"/>
    <property type="match status" value="1"/>
</dbReference>
<dbReference type="InterPro" id="IPR000679">
    <property type="entry name" value="Znf_GATA"/>
</dbReference>
<dbReference type="InterPro" id="IPR000949">
    <property type="entry name" value="ELM2_dom"/>
</dbReference>
<organism evidence="10 11">
    <name type="scientific">Caenorhabditis nigoni</name>
    <dbReference type="NCBI Taxonomy" id="1611254"/>
    <lineage>
        <taxon>Eukaryota</taxon>
        <taxon>Metazoa</taxon>
        <taxon>Ecdysozoa</taxon>
        <taxon>Nematoda</taxon>
        <taxon>Chromadorea</taxon>
        <taxon>Rhabditida</taxon>
        <taxon>Rhabditina</taxon>
        <taxon>Rhabditomorpha</taxon>
        <taxon>Rhabditoidea</taxon>
        <taxon>Rhabditidae</taxon>
        <taxon>Peloderinae</taxon>
        <taxon>Caenorhabditis</taxon>
    </lineage>
</organism>
<dbReference type="PANTHER" id="PTHR16089">
    <property type="entry name" value="REST COREPRESSOR COREST PROTEIN-RELATED"/>
    <property type="match status" value="1"/>
</dbReference>
<evidence type="ECO:0008006" key="12">
    <source>
        <dbReference type="Google" id="ProtNLM"/>
    </source>
</evidence>
<dbReference type="Pfam" id="PF01448">
    <property type="entry name" value="ELM2"/>
    <property type="match status" value="1"/>
</dbReference>
<dbReference type="GO" id="GO:0003714">
    <property type="term" value="F:transcription corepressor activity"/>
    <property type="evidence" value="ECO:0007669"/>
    <property type="project" value="TreeGrafter"/>
</dbReference>
<feature type="domain" description="SANT" evidence="9">
    <location>
        <begin position="251"/>
        <end position="302"/>
    </location>
</feature>
<dbReference type="GO" id="GO:0043565">
    <property type="term" value="F:sequence-specific DNA binding"/>
    <property type="evidence" value="ECO:0007669"/>
    <property type="project" value="InterPro"/>
</dbReference>
<feature type="compositionally biased region" description="Acidic residues" evidence="6">
    <location>
        <begin position="93"/>
        <end position="104"/>
    </location>
</feature>